<keyword evidence="1" id="KW-0812">Transmembrane</keyword>
<evidence type="ECO:0000313" key="3">
    <source>
        <dbReference type="Proteomes" id="UP000318833"/>
    </source>
</evidence>
<comment type="caution">
    <text evidence="2">The sequence shown here is derived from an EMBL/GenBank/DDBJ whole genome shotgun (WGS) entry which is preliminary data.</text>
</comment>
<keyword evidence="3" id="KW-1185">Reference proteome</keyword>
<keyword evidence="1" id="KW-0472">Membrane</keyword>
<dbReference type="GO" id="GO:0005544">
    <property type="term" value="F:calcium-dependent phospholipid binding"/>
    <property type="evidence" value="ECO:0007669"/>
    <property type="project" value="InterPro"/>
</dbReference>
<gene>
    <name evidence="2" type="ORF">FOF46_30015</name>
</gene>
<dbReference type="InterPro" id="IPR037104">
    <property type="entry name" value="Annexin_sf"/>
</dbReference>
<dbReference type="SUPFAM" id="SSF47874">
    <property type="entry name" value="Annexin"/>
    <property type="match status" value="1"/>
</dbReference>
<dbReference type="OrthoDB" id="979852at2"/>
<name>A0A554VAF2_9FLAO</name>
<protein>
    <submittedName>
        <fullName evidence="2">Annexin</fullName>
    </submittedName>
</protein>
<reference evidence="2 3" key="1">
    <citation type="submission" date="2019-07" db="EMBL/GenBank/DDBJ databases">
        <title>The draft genome sequence of Aquimarina algiphila M91.</title>
        <authorList>
            <person name="Meng X."/>
        </authorList>
    </citation>
    <scope>NUCLEOTIDE SEQUENCE [LARGE SCALE GENOMIC DNA]</scope>
    <source>
        <strain evidence="2 3">M91</strain>
    </source>
</reference>
<dbReference type="GO" id="GO:0005509">
    <property type="term" value="F:calcium ion binding"/>
    <property type="evidence" value="ECO:0007669"/>
    <property type="project" value="InterPro"/>
</dbReference>
<dbReference type="RefSeq" id="WP_143919114.1">
    <property type="nucleotide sequence ID" value="NZ_CANMXV010000110.1"/>
</dbReference>
<feature type="transmembrane region" description="Helical" evidence="1">
    <location>
        <begin position="28"/>
        <end position="46"/>
    </location>
</feature>
<evidence type="ECO:0000256" key="1">
    <source>
        <dbReference type="SAM" id="Phobius"/>
    </source>
</evidence>
<dbReference type="EMBL" id="VLNR01000126">
    <property type="protein sequence ID" value="TSE03063.1"/>
    <property type="molecule type" value="Genomic_DNA"/>
</dbReference>
<evidence type="ECO:0000313" key="2">
    <source>
        <dbReference type="EMBL" id="TSE03063.1"/>
    </source>
</evidence>
<keyword evidence="1" id="KW-1133">Transmembrane helix</keyword>
<sequence length="142" mass="15800">MALPAAALAVEAIKNRPKISVSKDVTTVLLASGLGIGMFFAVRALVRKFKRNNRERHALQPGNPANFAIRLKMAFENDNAFGWGTDEEMVFNTIEQIPNASMMRKVERAYKDLYGNNLSADLANELSTEEFAIAQEIINLKK</sequence>
<organism evidence="2 3">
    <name type="scientific">Aquimarina algiphila</name>
    <dbReference type="NCBI Taxonomy" id="2047982"/>
    <lineage>
        <taxon>Bacteria</taxon>
        <taxon>Pseudomonadati</taxon>
        <taxon>Bacteroidota</taxon>
        <taxon>Flavobacteriia</taxon>
        <taxon>Flavobacteriales</taxon>
        <taxon>Flavobacteriaceae</taxon>
        <taxon>Aquimarina</taxon>
    </lineage>
</organism>
<dbReference type="Proteomes" id="UP000318833">
    <property type="component" value="Unassembled WGS sequence"/>
</dbReference>
<accession>A0A554VAF2</accession>
<dbReference type="Gene3D" id="1.10.220.10">
    <property type="entry name" value="Annexin"/>
    <property type="match status" value="1"/>
</dbReference>
<proteinExistence type="predicted"/>
<dbReference type="AlphaFoldDB" id="A0A554VAF2"/>